<dbReference type="SUPFAM" id="SSF81383">
    <property type="entry name" value="F-box domain"/>
    <property type="match status" value="1"/>
</dbReference>
<dbReference type="Proteomes" id="UP001271007">
    <property type="component" value="Unassembled WGS sequence"/>
</dbReference>
<sequence length="280" mass="31304">MAVGGSASRRRKYANGAVDKARKRAKDTTPQSTERTYGKHDMLTRGVTRAMSRNAVFYTQELLESVLGHLSPEDLLTTRHVSKQWYMLIRVSPTLRRKLFLLGQPIESHWLFDMDNAKLQAHPGTSTHPNTLITAKLNPWIFNGAPVKRLAHSPRDLLREQPPVLEATFDIFFHSRPGSASHRVHPFNGNLHVDVYSTHGVTLGHLMTAFRTTAKAKYGVTDAEVDNYAISVATSNIWMRRRVFASAEEVASVQSGMYKASNAEVGEVKRAIRKIQAEGG</sequence>
<name>A0AAJ0DBH5_9PEZI</name>
<feature type="region of interest" description="Disordered" evidence="1">
    <location>
        <begin position="1"/>
        <end position="37"/>
    </location>
</feature>
<evidence type="ECO:0000313" key="4">
    <source>
        <dbReference type="Proteomes" id="UP001271007"/>
    </source>
</evidence>
<reference evidence="3" key="1">
    <citation type="submission" date="2023-04" db="EMBL/GenBank/DDBJ databases">
        <title>Black Yeasts Isolated from many extreme environments.</title>
        <authorList>
            <person name="Coleine C."/>
            <person name="Stajich J.E."/>
            <person name="Selbmann L."/>
        </authorList>
    </citation>
    <scope>NUCLEOTIDE SEQUENCE</scope>
    <source>
        <strain evidence="3">CCFEE 5312</strain>
    </source>
</reference>
<evidence type="ECO:0000256" key="1">
    <source>
        <dbReference type="SAM" id="MobiDB-lite"/>
    </source>
</evidence>
<dbReference type="PROSITE" id="PS50181">
    <property type="entry name" value="FBOX"/>
    <property type="match status" value="1"/>
</dbReference>
<proteinExistence type="predicted"/>
<dbReference type="Pfam" id="PF12937">
    <property type="entry name" value="F-box-like"/>
    <property type="match status" value="1"/>
</dbReference>
<dbReference type="InterPro" id="IPR001810">
    <property type="entry name" value="F-box_dom"/>
</dbReference>
<feature type="domain" description="F-box" evidence="2">
    <location>
        <begin position="52"/>
        <end position="99"/>
    </location>
</feature>
<dbReference type="AlphaFoldDB" id="A0AAJ0DBH5"/>
<evidence type="ECO:0000313" key="3">
    <source>
        <dbReference type="EMBL" id="KAK3050867.1"/>
    </source>
</evidence>
<comment type="caution">
    <text evidence="3">The sequence shown here is derived from an EMBL/GenBank/DDBJ whole genome shotgun (WGS) entry which is preliminary data.</text>
</comment>
<gene>
    <name evidence="3" type="ORF">LTR09_007945</name>
</gene>
<accession>A0AAJ0DBH5</accession>
<evidence type="ECO:0000259" key="2">
    <source>
        <dbReference type="PROSITE" id="PS50181"/>
    </source>
</evidence>
<protein>
    <recommendedName>
        <fullName evidence="2">F-box domain-containing protein</fullName>
    </recommendedName>
</protein>
<keyword evidence="4" id="KW-1185">Reference proteome</keyword>
<dbReference type="CDD" id="cd09917">
    <property type="entry name" value="F-box_SF"/>
    <property type="match status" value="1"/>
</dbReference>
<organism evidence="3 4">
    <name type="scientific">Extremus antarcticus</name>
    <dbReference type="NCBI Taxonomy" id="702011"/>
    <lineage>
        <taxon>Eukaryota</taxon>
        <taxon>Fungi</taxon>
        <taxon>Dikarya</taxon>
        <taxon>Ascomycota</taxon>
        <taxon>Pezizomycotina</taxon>
        <taxon>Dothideomycetes</taxon>
        <taxon>Dothideomycetidae</taxon>
        <taxon>Mycosphaerellales</taxon>
        <taxon>Extremaceae</taxon>
        <taxon>Extremus</taxon>
    </lineage>
</organism>
<dbReference type="Gene3D" id="1.20.1280.50">
    <property type="match status" value="1"/>
</dbReference>
<dbReference type="InterPro" id="IPR036047">
    <property type="entry name" value="F-box-like_dom_sf"/>
</dbReference>
<dbReference type="EMBL" id="JAWDJX010000029">
    <property type="protein sequence ID" value="KAK3050867.1"/>
    <property type="molecule type" value="Genomic_DNA"/>
</dbReference>